<comment type="caution">
    <text evidence="1">The sequence shown here is derived from an EMBL/GenBank/DDBJ whole genome shotgun (WGS) entry which is preliminary data.</text>
</comment>
<name>A0ACC1RQ96_9APHY</name>
<dbReference type="EMBL" id="JANHOG010002334">
    <property type="protein sequence ID" value="KAJ3524508.1"/>
    <property type="molecule type" value="Genomic_DNA"/>
</dbReference>
<protein>
    <submittedName>
        <fullName evidence="1">Uncharacterized protein</fullName>
    </submittedName>
</protein>
<proteinExistence type="predicted"/>
<dbReference type="Proteomes" id="UP001148662">
    <property type="component" value="Unassembled WGS sequence"/>
</dbReference>
<keyword evidence="2" id="KW-1185">Reference proteome</keyword>
<evidence type="ECO:0000313" key="1">
    <source>
        <dbReference type="EMBL" id="KAJ3524508.1"/>
    </source>
</evidence>
<evidence type="ECO:0000313" key="2">
    <source>
        <dbReference type="Proteomes" id="UP001148662"/>
    </source>
</evidence>
<organism evidence="1 2">
    <name type="scientific">Phlebia brevispora</name>
    <dbReference type="NCBI Taxonomy" id="194682"/>
    <lineage>
        <taxon>Eukaryota</taxon>
        <taxon>Fungi</taxon>
        <taxon>Dikarya</taxon>
        <taxon>Basidiomycota</taxon>
        <taxon>Agaricomycotina</taxon>
        <taxon>Agaricomycetes</taxon>
        <taxon>Polyporales</taxon>
        <taxon>Meruliaceae</taxon>
        <taxon>Phlebia</taxon>
    </lineage>
</organism>
<gene>
    <name evidence="1" type="ORF">NM688_g8545</name>
</gene>
<sequence length="73" mass="8242">MESVPETFDDVDNALIVGIMLRAVLALRVGAQSGDVIRRAQEEYRAALFVRSLRQLSVAVVSYDINCQHRRRP</sequence>
<reference evidence="1" key="1">
    <citation type="submission" date="2022-07" db="EMBL/GenBank/DDBJ databases">
        <title>Genome Sequence of Phlebia brevispora.</title>
        <authorList>
            <person name="Buettner E."/>
        </authorList>
    </citation>
    <scope>NUCLEOTIDE SEQUENCE</scope>
    <source>
        <strain evidence="1">MPL23</strain>
    </source>
</reference>
<accession>A0ACC1RQ96</accession>